<dbReference type="RefSeq" id="WP_163205996.1">
    <property type="nucleotide sequence ID" value="NZ_JAAGWG010000019.1"/>
</dbReference>
<comment type="caution">
    <text evidence="1">The sequence shown here is derived from an EMBL/GenBank/DDBJ whole genome shotgun (WGS) entry which is preliminary data.</text>
</comment>
<organism evidence="1 2">
    <name type="scientific">Blastococcus saxobsidens</name>
    <dbReference type="NCBI Taxonomy" id="138336"/>
    <lineage>
        <taxon>Bacteria</taxon>
        <taxon>Bacillati</taxon>
        <taxon>Actinomycetota</taxon>
        <taxon>Actinomycetes</taxon>
        <taxon>Geodermatophilales</taxon>
        <taxon>Geodermatophilaceae</taxon>
        <taxon>Blastococcus</taxon>
    </lineage>
</organism>
<proteinExistence type="predicted"/>
<dbReference type="InterPro" id="IPR034660">
    <property type="entry name" value="DinB/YfiT-like"/>
</dbReference>
<sequence>MTSQTAPDRTDLTGERADLLETLATHRSFLRFTVQGLTDEQARQRPTASELTLGGLVKHVAGTEESWVDFILAGTSAMAAADDEAQVEAWGEEFRMRPEETLAGVLARYEEVARRTDDVVRTLPDLDLAHPLPEAPWFAPGAVRSARRVLLHIVAETAQHAGHADILRESLDGQKTMG</sequence>
<dbReference type="AlphaFoldDB" id="A0A6L9W3R7"/>
<evidence type="ECO:0000313" key="1">
    <source>
        <dbReference type="EMBL" id="NEK86725.1"/>
    </source>
</evidence>
<dbReference type="InterPro" id="IPR007061">
    <property type="entry name" value="MST-like"/>
</dbReference>
<gene>
    <name evidence="1" type="ORF">GCU60_13320</name>
</gene>
<reference evidence="1 2" key="1">
    <citation type="submission" date="2019-12" db="EMBL/GenBank/DDBJ databases">
        <title>the WGS of Blastococcus saxobsidens 67B17.</title>
        <authorList>
            <person name="Jiang Z."/>
        </authorList>
    </citation>
    <scope>NUCLEOTIDE SEQUENCE [LARGE SCALE GENOMIC DNA]</scope>
    <source>
        <strain evidence="1 2">67B17</strain>
    </source>
</reference>
<accession>A0A6L9W3R7</accession>
<dbReference type="EMBL" id="JAAGWG010000019">
    <property type="protein sequence ID" value="NEK86725.1"/>
    <property type="molecule type" value="Genomic_DNA"/>
</dbReference>
<dbReference type="SUPFAM" id="SSF109854">
    <property type="entry name" value="DinB/YfiT-like putative metalloenzymes"/>
    <property type="match status" value="1"/>
</dbReference>
<dbReference type="Proteomes" id="UP000479241">
    <property type="component" value="Unassembled WGS sequence"/>
</dbReference>
<evidence type="ECO:0000313" key="2">
    <source>
        <dbReference type="Proteomes" id="UP000479241"/>
    </source>
</evidence>
<protein>
    <submittedName>
        <fullName evidence="1">DinB family protein</fullName>
    </submittedName>
</protein>
<dbReference type="Gene3D" id="1.20.120.450">
    <property type="entry name" value="dinb family like domain"/>
    <property type="match status" value="1"/>
</dbReference>
<name>A0A6L9W3R7_9ACTN</name>
<dbReference type="Pfam" id="PF04978">
    <property type="entry name" value="MST"/>
    <property type="match status" value="1"/>
</dbReference>